<evidence type="ECO:0000256" key="1">
    <source>
        <dbReference type="ARBA" id="ARBA00022598"/>
    </source>
</evidence>
<feature type="active site" description="Proton acceptor" evidence="7 9">
    <location>
        <position position="57"/>
    </location>
</feature>
<protein>
    <recommendedName>
        <fullName evidence="7 8">Pup--protein ligase</fullName>
        <ecNumber evidence="7 8">6.3.1.19</ecNumber>
    </recommendedName>
    <alternativeName>
        <fullName evidence="7">Proteasome accessory factor A</fullName>
    </alternativeName>
    <alternativeName>
        <fullName evidence="7">Pup-conjugating enzyme</fullName>
    </alternativeName>
</protein>
<organism evidence="10 11">
    <name type="scientific">Streptomyces davaonensis (strain DSM 101723 / JCM 4913 / KCC S-0913 / 768)</name>
    <dbReference type="NCBI Taxonomy" id="1214101"/>
    <lineage>
        <taxon>Bacteria</taxon>
        <taxon>Bacillati</taxon>
        <taxon>Actinomycetota</taxon>
        <taxon>Actinomycetes</taxon>
        <taxon>Kitasatosporales</taxon>
        <taxon>Streptomycetaceae</taxon>
        <taxon>Streptomyces</taxon>
    </lineage>
</organism>
<evidence type="ECO:0000256" key="4">
    <source>
        <dbReference type="ARBA" id="ARBA00022786"/>
    </source>
</evidence>
<dbReference type="PIRSF" id="PIRSF018077">
    <property type="entry name" value="UCP018077"/>
    <property type="match status" value="1"/>
</dbReference>
<comment type="miscellaneous">
    <text evidence="7">The reaction mechanism probably proceeds via the activation of Pup by phosphorylation of its C-terminal glutamate, which is then subject to nucleophilic attack by the substrate lysine, resulting in an isopeptide bond and the release of phosphate as a good leaving group.</text>
</comment>
<keyword evidence="4 7" id="KW-0833">Ubl conjugation pathway</keyword>
<dbReference type="PANTHER" id="PTHR42307">
    <property type="entry name" value="PUP DEAMIDASE/DEPUPYLASE"/>
    <property type="match status" value="1"/>
</dbReference>
<evidence type="ECO:0000256" key="5">
    <source>
        <dbReference type="ARBA" id="ARBA00022840"/>
    </source>
</evidence>
<feature type="binding site" evidence="7">
    <location>
        <position position="420"/>
    </location>
    <ligand>
        <name>ATP</name>
        <dbReference type="ChEBI" id="CHEBI:30616"/>
    </ligand>
</feature>
<comment type="pathway">
    <text evidence="7">Protein modification; protein pupylation.</text>
</comment>
<dbReference type="GO" id="GO:0070490">
    <property type="term" value="P:protein pupylation"/>
    <property type="evidence" value="ECO:0007669"/>
    <property type="project" value="UniProtKB-UniRule"/>
</dbReference>
<evidence type="ECO:0000256" key="6">
    <source>
        <dbReference type="ARBA" id="ARBA00022842"/>
    </source>
</evidence>
<dbReference type="InterPro" id="IPR022279">
    <property type="entry name" value="Pup_ligase"/>
</dbReference>
<proteinExistence type="inferred from homology"/>
<dbReference type="HAMAP" id="MF_02111">
    <property type="entry name" value="Pup_ligase"/>
    <property type="match status" value="1"/>
</dbReference>
<feature type="binding site" evidence="7">
    <location>
        <position position="63"/>
    </location>
    <ligand>
        <name>Mg(2+)</name>
        <dbReference type="ChEBI" id="CHEBI:18420"/>
    </ligand>
</feature>
<name>K4RD26_STRDJ</name>
<evidence type="ECO:0000256" key="3">
    <source>
        <dbReference type="ARBA" id="ARBA00022741"/>
    </source>
</evidence>
<dbReference type="UniPathway" id="UPA00997"/>
<feature type="binding site" evidence="7">
    <location>
        <position position="66"/>
    </location>
    <ligand>
        <name>ATP</name>
        <dbReference type="ChEBI" id="CHEBI:30616"/>
    </ligand>
</feature>
<keyword evidence="11" id="KW-1185">Reference proteome</keyword>
<dbReference type="HOGENOM" id="CLU_040524_0_1_11"/>
<dbReference type="UniPathway" id="UPA00998"/>
<evidence type="ECO:0000256" key="2">
    <source>
        <dbReference type="ARBA" id="ARBA00022723"/>
    </source>
</evidence>
<dbReference type="GO" id="GO:0000287">
    <property type="term" value="F:magnesium ion binding"/>
    <property type="evidence" value="ECO:0007669"/>
    <property type="project" value="UniProtKB-UniRule"/>
</dbReference>
<dbReference type="GO" id="GO:0016879">
    <property type="term" value="F:ligase activity, forming carbon-nitrogen bonds"/>
    <property type="evidence" value="ECO:0007669"/>
    <property type="project" value="UniProtKB-UniRule"/>
</dbReference>
<dbReference type="GO" id="GO:0005524">
    <property type="term" value="F:ATP binding"/>
    <property type="evidence" value="ECO:0007669"/>
    <property type="project" value="UniProtKB-UniRule"/>
</dbReference>
<reference evidence="10 11" key="1">
    <citation type="journal article" date="2012" name="J. Bacteriol.">
        <title>Genome sequence of the bacterium Streptomyces davawensis JCM 4913 and heterologous production of the unique antibiotic roseoflavin.</title>
        <authorList>
            <person name="Jankowitsch F."/>
            <person name="Schwarz J."/>
            <person name="Ruckert C."/>
            <person name="Gust B."/>
            <person name="Szczepanowski R."/>
            <person name="Blom J."/>
            <person name="Pelzer S."/>
            <person name="Kalinowski J."/>
            <person name="Mack M."/>
        </authorList>
    </citation>
    <scope>NUCLEOTIDE SEQUENCE [LARGE SCALE GENOMIC DNA]</scope>
    <source>
        <strain evidence="11">DSM 101723 / JCM 4913 / KCC S-0913 / 768</strain>
    </source>
</reference>
<evidence type="ECO:0000313" key="11">
    <source>
        <dbReference type="Proteomes" id="UP000008043"/>
    </source>
</evidence>
<comment type="similarity">
    <text evidence="7">Belongs to the Pup ligase/Pup deamidase family. Pup-conjugating enzyme subfamily.</text>
</comment>
<feature type="binding site" evidence="7">
    <location>
        <position position="55"/>
    </location>
    <ligand>
        <name>Mg(2+)</name>
        <dbReference type="ChEBI" id="CHEBI:18420"/>
    </ligand>
</feature>
<dbReference type="OrthoDB" id="9760627at2"/>
<evidence type="ECO:0000313" key="10">
    <source>
        <dbReference type="EMBL" id="CCK31322.1"/>
    </source>
</evidence>
<dbReference type="EMBL" id="HE971709">
    <property type="protein sequence ID" value="CCK31322.1"/>
    <property type="molecule type" value="Genomic_DNA"/>
</dbReference>
<dbReference type="eggNOG" id="COG0638">
    <property type="taxonomic scope" value="Bacteria"/>
</dbReference>
<sequence>MDRRIFGLENEYGVTCTFRGQRRLSPDEVARYLFRRVVSWGRSSNVFLRNGARLYLDVGSHPEYATPECDNVTELVTHDKAGERILEGLLVDAERRLHEEGIAGDVYLFKNNTDSAGNSYGCHENYLVARHGEFSRLADILIPFLVTRQLLCGAGKVLQTPRGAVYCVSQRAEHIWEGVSSATTRSRPIINTRDEPHADAERYRRLHVIVGDSNMSETTMLLKVGATDLVLRMIEAGTVMRDLTLENPIRAIREVSHDITGRRKVRLASGREASALEVQREYYEKAVDFCERRGIRTGTVEQVLELWGRTLDSIESEDLDRIGTEIDWVMKYKLIERYRAKHNMTMSHPRVAQIDLAYHDIHRRRGLYYLLERKGQAARICNDLKIFEGKSVPPQTTRARLRGDFIRRAQEQRRDFTVDWVHLKLNDQAQRTVLCKDPFRSVDDRVEKLIAGM</sequence>
<dbReference type="EC" id="6.3.1.19" evidence="7 8"/>
<feature type="binding site" evidence="7">
    <location>
        <position position="9"/>
    </location>
    <ligand>
        <name>Mg(2+)</name>
        <dbReference type="ChEBI" id="CHEBI:18420"/>
    </ligand>
</feature>
<keyword evidence="6 7" id="KW-0460">Magnesium</keyword>
<keyword evidence="3 7" id="KW-0547">Nucleotide-binding</keyword>
<keyword evidence="5 7" id="KW-0067">ATP-binding</keyword>
<accession>K4RD26</accession>
<dbReference type="InterPro" id="IPR004347">
    <property type="entry name" value="Pup_ligase/deamidase"/>
</dbReference>
<comment type="pathway">
    <text evidence="7">Protein degradation; proteasomal Pup-dependent pathway.</text>
</comment>
<dbReference type="PATRIC" id="fig|1214101.3.peg.7032"/>
<dbReference type="Pfam" id="PF03136">
    <property type="entry name" value="Pup_ligase"/>
    <property type="match status" value="1"/>
</dbReference>
<dbReference type="STRING" id="1214101.BN159_6943"/>
<dbReference type="KEGG" id="sdv:BN159_6943"/>
<gene>
    <name evidence="7 10" type="primary">pafA</name>
    <name evidence="10" type="ORF">BN159_6943</name>
</gene>
<evidence type="ECO:0000256" key="9">
    <source>
        <dbReference type="PIRSR" id="PIRSR018077-1"/>
    </source>
</evidence>
<evidence type="ECO:0000256" key="7">
    <source>
        <dbReference type="HAMAP-Rule" id="MF_02111"/>
    </source>
</evidence>
<keyword evidence="2 7" id="KW-0479">Metal-binding</keyword>
<dbReference type="GO" id="GO:0019787">
    <property type="term" value="F:ubiquitin-like protein transferase activity"/>
    <property type="evidence" value="ECO:0007669"/>
    <property type="project" value="UniProtKB-UniRule"/>
</dbReference>
<evidence type="ECO:0000256" key="8">
    <source>
        <dbReference type="NCBIfam" id="TIGR03686"/>
    </source>
</evidence>
<dbReference type="PANTHER" id="PTHR42307:SF3">
    <property type="entry name" value="PUP--PROTEIN LIGASE"/>
    <property type="match status" value="1"/>
</dbReference>
<dbReference type="GO" id="GO:0010498">
    <property type="term" value="P:proteasomal protein catabolic process"/>
    <property type="evidence" value="ECO:0007669"/>
    <property type="project" value="UniProtKB-UniRule"/>
</dbReference>
<keyword evidence="1 7" id="KW-0436">Ligase</keyword>
<dbReference type="RefSeq" id="WP_015661655.1">
    <property type="nucleotide sequence ID" value="NC_020504.1"/>
</dbReference>
<feature type="binding site" evidence="7">
    <location>
        <position position="53"/>
    </location>
    <ligand>
        <name>ATP</name>
        <dbReference type="ChEBI" id="CHEBI:30616"/>
    </ligand>
</feature>
<dbReference type="Proteomes" id="UP000008043">
    <property type="component" value="Chromosome"/>
</dbReference>
<dbReference type="NCBIfam" id="TIGR03686">
    <property type="entry name" value="pupylate_PafA"/>
    <property type="match status" value="1"/>
</dbReference>
<comment type="function">
    <text evidence="7">Catalyzes the covalent attachment of the prokaryotic ubiquitin-like protein modifier Pup to the proteasomal substrate proteins, thereby targeting them for proteasomal degradation. This tagging system is termed pupylation. The ligation reaction involves the side-chain carboxylate of the C-terminal glutamate of Pup and the side-chain amino group of a substrate lysine.</text>
</comment>
<dbReference type="AlphaFoldDB" id="K4RD26"/>
<comment type="catalytic activity">
    <reaction evidence="7">
        <text>ATP + [prokaryotic ubiquitin-like protein]-L-glutamate + [protein]-L-lysine = ADP + phosphate + N(6)-([prokaryotic ubiquitin-like protein]-gamma-L-glutamyl)-[protein]-L-lysine.</text>
        <dbReference type="EC" id="6.3.1.19"/>
    </reaction>
</comment>
<dbReference type="GO" id="GO:0019941">
    <property type="term" value="P:modification-dependent protein catabolic process"/>
    <property type="evidence" value="ECO:0007669"/>
    <property type="project" value="UniProtKB-UniRule"/>
</dbReference>